<accession>S0A3V2</accession>
<reference evidence="2" key="2">
    <citation type="submission" date="2013-03" db="EMBL/GenBank/DDBJ databases">
        <title>The Cellulophaga phages: a novel, diverse, and globally ubiquitous model system.</title>
        <authorList>
            <person name="Holmfeldt K."/>
            <person name="Solonenko N."/>
            <person name="Shah M."/>
            <person name="Corrier K."/>
            <person name="Riemann L."/>
            <person name="VerBerkmoes N.C."/>
            <person name="Sullivan M.B."/>
        </authorList>
    </citation>
    <scope>NUCLEOTIDE SEQUENCE [LARGE SCALE GENOMIC DNA]</scope>
</reference>
<evidence type="ECO:0000313" key="2">
    <source>
        <dbReference type="Proteomes" id="UP000014722"/>
    </source>
</evidence>
<dbReference type="EMBL" id="KC821625">
    <property type="protein sequence ID" value="AGO49087.1"/>
    <property type="molecule type" value="Genomic_DNA"/>
</dbReference>
<protein>
    <submittedName>
        <fullName evidence="1">Uncharacterized protein</fullName>
    </submittedName>
</protein>
<dbReference type="Proteomes" id="UP000014722">
    <property type="component" value="Segment"/>
</dbReference>
<proteinExistence type="predicted"/>
<reference evidence="1 2" key="1">
    <citation type="journal article" date="2013" name="Proc. Natl. Acad. Sci. U.S.A.">
        <title>Twelve previously unknown phage genera are ubiquitous in global oceans.</title>
        <authorList>
            <person name="Holmfeldt K."/>
            <person name="Solonenko N."/>
            <person name="Shah M."/>
            <person name="Corrier K."/>
            <person name="Riemann L."/>
            <person name="Verberkmoes N.C."/>
            <person name="Sullivan M.B."/>
        </authorList>
    </citation>
    <scope>NUCLEOTIDE SEQUENCE [LARGE SCALE GENOMIC DNA]</scope>
    <source>
        <strain evidence="1">Phi13:1</strain>
    </source>
</reference>
<gene>
    <name evidence="1" type="ORF">Phi13:1_gp076</name>
</gene>
<organism evidence="1 2">
    <name type="scientific">Cellulophaga phage phi13:1</name>
    <dbReference type="NCBI Taxonomy" id="1327992"/>
    <lineage>
        <taxon>Viruses</taxon>
        <taxon>Duplodnaviria</taxon>
        <taxon>Heunggongvirae</taxon>
        <taxon>Uroviricota</taxon>
        <taxon>Caudoviricetes</taxon>
        <taxon>Cbastvirus</taxon>
        <taxon>Cbastvirus ST</taxon>
    </lineage>
</organism>
<sequence length="47" mass="5237">MKDLITIFDASEKLGFNLDSLTIKEAIALKNEIIDSIEQAIINSDNK</sequence>
<evidence type="ECO:0000313" key="1">
    <source>
        <dbReference type="EMBL" id="AGO49087.1"/>
    </source>
</evidence>
<name>S0A3V2_9CAUD</name>